<dbReference type="Proteomes" id="UP000439522">
    <property type="component" value="Unassembled WGS sequence"/>
</dbReference>
<proteinExistence type="predicted"/>
<dbReference type="RefSeq" id="WP_160611874.1">
    <property type="nucleotide sequence ID" value="NZ_WTZA01000002.1"/>
</dbReference>
<accession>A0A6I4TFI0</accession>
<name>A0A6I4TFI0_9SPHN</name>
<comment type="caution">
    <text evidence="1">The sequence shown here is derived from an EMBL/GenBank/DDBJ whole genome shotgun (WGS) entry which is preliminary data.</text>
</comment>
<gene>
    <name evidence="1" type="ORF">GRI40_12535</name>
</gene>
<dbReference type="AlphaFoldDB" id="A0A6I4TFI0"/>
<evidence type="ECO:0000313" key="1">
    <source>
        <dbReference type="EMBL" id="MXO76042.1"/>
    </source>
</evidence>
<evidence type="ECO:0008006" key="3">
    <source>
        <dbReference type="Google" id="ProtNLM"/>
    </source>
</evidence>
<protein>
    <recommendedName>
        <fullName evidence="3">UrcA family protein</fullName>
    </recommendedName>
</protein>
<dbReference type="EMBL" id="WTZA01000002">
    <property type="protein sequence ID" value="MXO76042.1"/>
    <property type="molecule type" value="Genomic_DNA"/>
</dbReference>
<sequence length="95" mass="10272">MIYFSAAAIFILASSGPTLSQIDEARFRVSIVYDDKSPRGHANAQVSLMKMAAKQCKGRGKAVSDGPLELNKAEPIRPGKEALSLSEVYSCKPKE</sequence>
<evidence type="ECO:0000313" key="2">
    <source>
        <dbReference type="Proteomes" id="UP000439522"/>
    </source>
</evidence>
<organism evidence="1 2">
    <name type="scientific">Tsuneonella aeria</name>
    <dbReference type="NCBI Taxonomy" id="1837929"/>
    <lineage>
        <taxon>Bacteria</taxon>
        <taxon>Pseudomonadati</taxon>
        <taxon>Pseudomonadota</taxon>
        <taxon>Alphaproteobacteria</taxon>
        <taxon>Sphingomonadales</taxon>
        <taxon>Erythrobacteraceae</taxon>
        <taxon>Tsuneonella</taxon>
    </lineage>
</organism>
<reference evidence="1 2" key="1">
    <citation type="submission" date="2019-12" db="EMBL/GenBank/DDBJ databases">
        <title>Genomic-based taxomic classification of the family Erythrobacteraceae.</title>
        <authorList>
            <person name="Xu L."/>
        </authorList>
    </citation>
    <scope>NUCLEOTIDE SEQUENCE [LARGE SCALE GENOMIC DNA]</scope>
    <source>
        <strain evidence="1 2">100921-2</strain>
    </source>
</reference>
<keyword evidence="2" id="KW-1185">Reference proteome</keyword>